<evidence type="ECO:0000313" key="2">
    <source>
        <dbReference type="Proteomes" id="UP000197138"/>
    </source>
</evidence>
<name>A0A218XR53_PUNGR</name>
<protein>
    <submittedName>
        <fullName evidence="1">Uncharacterized protein</fullName>
    </submittedName>
</protein>
<sequence>MVNLLGLWLFIWLIMVSRLHLAGPVLLLARALTNIVNGEADAAPLGQVAALGLANLPVLLELRHLKGPTLVPYDHRLIARPGDGAGTTRVLTGRLYGKTESRLSSRHEPVGLPVLLGSRWLRPP</sequence>
<accession>A0A218XR53</accession>
<comment type="caution">
    <text evidence="1">The sequence shown here is derived from an EMBL/GenBank/DDBJ whole genome shotgun (WGS) entry which is preliminary data.</text>
</comment>
<dbReference type="Proteomes" id="UP000197138">
    <property type="component" value="Unassembled WGS sequence"/>
</dbReference>
<reference evidence="2" key="1">
    <citation type="journal article" date="2017" name="Plant J.">
        <title>The pomegranate (Punica granatum L.) genome and the genomics of punicalagin biosynthesis.</title>
        <authorList>
            <person name="Qin G."/>
            <person name="Xu C."/>
            <person name="Ming R."/>
            <person name="Tang H."/>
            <person name="Guyot R."/>
            <person name="Kramer E.M."/>
            <person name="Hu Y."/>
            <person name="Yi X."/>
            <person name="Qi Y."/>
            <person name="Xu X."/>
            <person name="Gao Z."/>
            <person name="Pan H."/>
            <person name="Jian J."/>
            <person name="Tian Y."/>
            <person name="Yue Z."/>
            <person name="Xu Y."/>
        </authorList>
    </citation>
    <scope>NUCLEOTIDE SEQUENCE [LARGE SCALE GENOMIC DNA]</scope>
    <source>
        <strain evidence="2">cv. Dabenzi</strain>
    </source>
</reference>
<dbReference type="EMBL" id="MTKT01000826">
    <property type="protein sequence ID" value="OWM87146.1"/>
    <property type="molecule type" value="Genomic_DNA"/>
</dbReference>
<gene>
    <name evidence="1" type="ORF">CDL15_Pgr010178</name>
</gene>
<evidence type="ECO:0000313" key="1">
    <source>
        <dbReference type="EMBL" id="OWM87146.1"/>
    </source>
</evidence>
<dbReference type="AlphaFoldDB" id="A0A218XR53"/>
<organism evidence="1 2">
    <name type="scientific">Punica granatum</name>
    <name type="common">Pomegranate</name>
    <dbReference type="NCBI Taxonomy" id="22663"/>
    <lineage>
        <taxon>Eukaryota</taxon>
        <taxon>Viridiplantae</taxon>
        <taxon>Streptophyta</taxon>
        <taxon>Embryophyta</taxon>
        <taxon>Tracheophyta</taxon>
        <taxon>Spermatophyta</taxon>
        <taxon>Magnoliopsida</taxon>
        <taxon>eudicotyledons</taxon>
        <taxon>Gunneridae</taxon>
        <taxon>Pentapetalae</taxon>
        <taxon>rosids</taxon>
        <taxon>malvids</taxon>
        <taxon>Myrtales</taxon>
        <taxon>Lythraceae</taxon>
        <taxon>Punica</taxon>
    </lineage>
</organism>
<proteinExistence type="predicted"/>